<dbReference type="RefSeq" id="WP_070126075.1">
    <property type="nucleotide sequence ID" value="NZ_MDHN01000029.1"/>
</dbReference>
<organism evidence="2 3">
    <name type="scientific">Alteromonas confluentis</name>
    <dbReference type="NCBI Taxonomy" id="1656094"/>
    <lineage>
        <taxon>Bacteria</taxon>
        <taxon>Pseudomonadati</taxon>
        <taxon>Pseudomonadota</taxon>
        <taxon>Gammaproteobacteria</taxon>
        <taxon>Alteromonadales</taxon>
        <taxon>Alteromonadaceae</taxon>
        <taxon>Alteromonas/Salinimonas group</taxon>
        <taxon>Alteromonas</taxon>
    </lineage>
</organism>
<dbReference type="PANTHER" id="PTHR22916">
    <property type="entry name" value="GLYCOSYLTRANSFERASE"/>
    <property type="match status" value="1"/>
</dbReference>
<evidence type="ECO:0000259" key="1">
    <source>
        <dbReference type="Pfam" id="PF00535"/>
    </source>
</evidence>
<proteinExistence type="predicted"/>
<keyword evidence="3" id="KW-1185">Reference proteome</keyword>
<dbReference type="AlphaFoldDB" id="A0A1E7ZAF0"/>
<protein>
    <recommendedName>
        <fullName evidence="1">Glycosyltransferase 2-like domain-containing protein</fullName>
    </recommendedName>
</protein>
<feature type="domain" description="Glycosyltransferase 2-like" evidence="1">
    <location>
        <begin position="7"/>
        <end position="163"/>
    </location>
</feature>
<dbReference type="PANTHER" id="PTHR22916:SF3">
    <property type="entry name" value="UDP-GLCNAC:BETAGAL BETA-1,3-N-ACETYLGLUCOSAMINYLTRANSFERASE-LIKE PROTEIN 1"/>
    <property type="match status" value="1"/>
</dbReference>
<sequence length="309" mass="34850">MSNLKASIIVAVYNGAKTLEACINSLLAQTYSNFEILLVDDGSSDNSYEVIQAFESDPRVRYFKKENGGVASARNYGIGVSEGDVIGFCDQDDQWKPTKLEKQLPRFDDPDVGLVYSWVEIQRMGETDYSKPEIEGRCFHELLDVNFISCCTALVRKSILKDIGGFDDSRELHGVDDRHVWLRVARISKLAVVKEPLAVYYIHGENYSMNQMKMLIADLVCVRKIAAMPEVSEAEREECRQAEHKIYLHYAGNLFYQNKPDLAGQCYLDAWKIKPLKVQLLVKGIGLKLMPASLLKKAKAARKSVKRAA</sequence>
<dbReference type="Pfam" id="PF00535">
    <property type="entry name" value="Glycos_transf_2"/>
    <property type="match status" value="1"/>
</dbReference>
<dbReference type="GO" id="GO:0016758">
    <property type="term" value="F:hexosyltransferase activity"/>
    <property type="evidence" value="ECO:0007669"/>
    <property type="project" value="UniProtKB-ARBA"/>
</dbReference>
<gene>
    <name evidence="2" type="ORF">BFC18_14810</name>
</gene>
<dbReference type="Proteomes" id="UP000175691">
    <property type="component" value="Unassembled WGS sequence"/>
</dbReference>
<dbReference type="Gene3D" id="3.90.550.10">
    <property type="entry name" value="Spore Coat Polysaccharide Biosynthesis Protein SpsA, Chain A"/>
    <property type="match status" value="1"/>
</dbReference>
<dbReference type="OrthoDB" id="9802649at2"/>
<evidence type="ECO:0000313" key="3">
    <source>
        <dbReference type="Proteomes" id="UP000175691"/>
    </source>
</evidence>
<evidence type="ECO:0000313" key="2">
    <source>
        <dbReference type="EMBL" id="OFC70431.1"/>
    </source>
</evidence>
<accession>A0A1E7ZAF0</accession>
<reference evidence="2 3" key="1">
    <citation type="submission" date="2016-08" db="EMBL/GenBank/DDBJ databases">
        <authorList>
            <person name="Seilhamer J.J."/>
        </authorList>
    </citation>
    <scope>NUCLEOTIDE SEQUENCE [LARGE SCALE GENOMIC DNA]</scope>
    <source>
        <strain evidence="2 3">KCTC 42603</strain>
    </source>
</reference>
<comment type="caution">
    <text evidence="2">The sequence shown here is derived from an EMBL/GenBank/DDBJ whole genome shotgun (WGS) entry which is preliminary data.</text>
</comment>
<dbReference type="InterPro" id="IPR029044">
    <property type="entry name" value="Nucleotide-diphossugar_trans"/>
</dbReference>
<dbReference type="InterPro" id="IPR001173">
    <property type="entry name" value="Glyco_trans_2-like"/>
</dbReference>
<dbReference type="SUPFAM" id="SSF53448">
    <property type="entry name" value="Nucleotide-diphospho-sugar transferases"/>
    <property type="match status" value="1"/>
</dbReference>
<dbReference type="EMBL" id="MDHN01000029">
    <property type="protein sequence ID" value="OFC70431.1"/>
    <property type="molecule type" value="Genomic_DNA"/>
</dbReference>
<name>A0A1E7ZAF0_9ALTE</name>
<dbReference type="STRING" id="1656094.BFC18_14810"/>